<feature type="region of interest" description="Disordered" evidence="1">
    <location>
        <begin position="1"/>
        <end position="51"/>
    </location>
</feature>
<evidence type="ECO:0000313" key="3">
    <source>
        <dbReference type="EMBL" id="KFA65058.1"/>
    </source>
</evidence>
<dbReference type="STRING" id="1283841.A0A084QM73"/>
<protein>
    <submittedName>
        <fullName evidence="3">Uncharacterized protein</fullName>
    </submittedName>
</protein>
<dbReference type="PANTHER" id="PTHR35895">
    <property type="entry name" value="CHROMOSOME 16, WHOLE GENOME SHOTGUN SEQUENCE"/>
    <property type="match status" value="1"/>
</dbReference>
<evidence type="ECO:0000313" key="4">
    <source>
        <dbReference type="Proteomes" id="UP000028524"/>
    </source>
</evidence>
<dbReference type="EMBL" id="KL660620">
    <property type="protein sequence ID" value="KFA65058.1"/>
    <property type="molecule type" value="Genomic_DNA"/>
</dbReference>
<dbReference type="InterPro" id="IPR046368">
    <property type="entry name" value="Tag1"/>
</dbReference>
<dbReference type="Pfam" id="PF12505">
    <property type="entry name" value="DUF3712"/>
    <property type="match status" value="1"/>
</dbReference>
<accession>A0A084QM73</accession>
<dbReference type="PANTHER" id="PTHR35895:SF2">
    <property type="match status" value="1"/>
</dbReference>
<gene>
    <name evidence="3" type="ORF">S40285_03117</name>
</gene>
<evidence type="ECO:0000256" key="1">
    <source>
        <dbReference type="SAM" id="MobiDB-lite"/>
    </source>
</evidence>
<keyword evidence="2" id="KW-1133">Transmembrane helix</keyword>
<feature type="transmembrane region" description="Helical" evidence="2">
    <location>
        <begin position="73"/>
        <end position="99"/>
    </location>
</feature>
<dbReference type="Proteomes" id="UP000028524">
    <property type="component" value="Unassembled WGS sequence"/>
</dbReference>
<dbReference type="AlphaFoldDB" id="A0A084QM73"/>
<sequence length="446" mass="49221">MAVQTTGDPSFASPDSPAVSMHGARGESGPGDAVPAENQDDRGSTADLVHEKSPEAVLNKRKKFKRHCGRFKWWYLLGLVIFLAIILPILFEVIIPALVQTIVNDQTLPIHSGIIRALSPTQLSISLNTSLNTPLPARIEPMDMYLYNENTTEYSPFVRLSLPEQHVHHRTYIVVTNQTVTVDNEDELVAWFDDIFDLPLAGLSVRASPRIHLGALSYDPSLDITVEVPALNALNGFDIQSMEFLMEPNENGRNLRGYLNLPNAGVLTLGLGNVTFNMMSGDTQLGIITLYNAELPPGNNTREFDGNIYFDQLIPNLSAILDSQQNALSQGFIEINATGNATVVNGEHIAFVERVFRTKSLLVQIPVVRLLGDVINSVLDGGQESLVDAFGDVFGNATLFDHIMDHWEEYDGPTNITDVFSKKQKRAAPSLSLMMNMLRLGVRLKK</sequence>
<feature type="compositionally biased region" description="Basic and acidic residues" evidence="1">
    <location>
        <begin position="39"/>
        <end position="51"/>
    </location>
</feature>
<dbReference type="InParanoid" id="A0A084QM73"/>
<proteinExistence type="predicted"/>
<dbReference type="HOGENOM" id="CLU_035244_0_0_1"/>
<reference evidence="3 4" key="1">
    <citation type="journal article" date="2014" name="BMC Genomics">
        <title>Comparative genome sequencing reveals chemotype-specific gene clusters in the toxigenic black mold Stachybotrys.</title>
        <authorList>
            <person name="Semeiks J."/>
            <person name="Borek D."/>
            <person name="Otwinowski Z."/>
            <person name="Grishin N.V."/>
        </authorList>
    </citation>
    <scope>NUCLEOTIDE SEQUENCE [LARGE SCALE GENOMIC DNA]</scope>
    <source>
        <strain evidence="3 4">IBT 40285</strain>
    </source>
</reference>
<dbReference type="OMA" id="HVLGHWD"/>
<evidence type="ECO:0000256" key="2">
    <source>
        <dbReference type="SAM" id="Phobius"/>
    </source>
</evidence>
<keyword evidence="4" id="KW-1185">Reference proteome</keyword>
<dbReference type="OrthoDB" id="10039566at2759"/>
<dbReference type="GO" id="GO:0000329">
    <property type="term" value="C:fungal-type vacuole membrane"/>
    <property type="evidence" value="ECO:0007669"/>
    <property type="project" value="InterPro"/>
</dbReference>
<keyword evidence="2" id="KW-0812">Transmembrane</keyword>
<name>A0A084QM73_STAC4</name>
<keyword evidence="2" id="KW-0472">Membrane</keyword>
<organism evidence="3 4">
    <name type="scientific">Stachybotrys chlorohalonatus (strain IBT 40285)</name>
    <dbReference type="NCBI Taxonomy" id="1283841"/>
    <lineage>
        <taxon>Eukaryota</taxon>
        <taxon>Fungi</taxon>
        <taxon>Dikarya</taxon>
        <taxon>Ascomycota</taxon>
        <taxon>Pezizomycotina</taxon>
        <taxon>Sordariomycetes</taxon>
        <taxon>Hypocreomycetidae</taxon>
        <taxon>Hypocreales</taxon>
        <taxon>Stachybotryaceae</taxon>
        <taxon>Stachybotrys</taxon>
    </lineage>
</organism>
<dbReference type="InterPro" id="IPR022185">
    <property type="entry name" value="DUF3712"/>
</dbReference>